<accession>V6TCB8</accession>
<sequence>VIALRFIFTAWESEQCKIGIIKTNNLRLKIKILMNNDITALDGIKHSYIVCKYSFGPGNNAALVEQVLKSRPWWTSTDDENDFNLRWQQLTPAPMRFASMCSTMRRTVFNHLPGNGTLHSKVSLYQILLRKLGKPALDFLPVTYILTVPHERDKFRRHFAALASVIDRYKASQCTENVGAGEPAKKADENLVVESACAEEQAVRSKSSINVELSSTPYQTNMRNLWIVKPIGLNRGRGIKVVTNPEDAIEHMKGCQERAREEQKTKANKAENLEQQSDDVPTLDKITNITTSMSFIVQKYVEEPFLINGRKFDIRTYALITSDGNAYIYEYGYLRLTSAKYSLDTTDTTVHLTNNAVQKNIHGYNQFEDGNMLHFRDLDVQMSVSDDSLSETHFTSFIWPVMKRIMAVVLVAFGKAVLGAHACDGCFELFGFDFMIDCKSNGYRPILIEINSNPCLALSSVVSWELLPKMLDDLMDLTIDKFFPPPRAYRDKLWKAYSEARSGKRPSTDLLFTGRPDAKVPSTELRWNGLKADQPVVTRLNMFTQVMQRWKPCGLEVEKSAQEDEGRTLLKILNDPAIAVYQPACGFIHSCIAQTNGSSSKSSSSGNRRASNTNNKGGKCTPSEREVGRSETSIRRRHPPKMMALSDRSLSNIPKRKSAIHETKNVRSQESSATSSTGKATLTSDTGSDIATEY</sequence>
<reference evidence="3" key="1">
    <citation type="submission" date="2012-02" db="EMBL/GenBank/DDBJ databases">
        <title>Genome sequencing of Giardia lamblia Genotypes A2 and B isolates (DH and GS) and comparative analysis with the genomes of Genotypes A1 and E (WB and Pig).</title>
        <authorList>
            <person name="Adam R."/>
            <person name="Dahlstrom E."/>
            <person name="Martens C."/>
            <person name="Bruno D."/>
            <person name="Barbian K."/>
            <person name="Porcella S.F."/>
            <person name="Nash T."/>
        </authorList>
    </citation>
    <scope>NUCLEOTIDE SEQUENCE</scope>
    <source>
        <strain evidence="3">DH</strain>
    </source>
</reference>
<reference evidence="2 3" key="2">
    <citation type="journal article" date="2013" name="Genome Biol. Evol.">
        <title>Genome sequencing of Giardia lamblia genotypes A2 and B isolates (DH and GS) and comparative analysis with the genomes of genotypes A1 and E (WB and Pig).</title>
        <authorList>
            <person name="Adam R.D."/>
            <person name="Dahlstrom E.W."/>
            <person name="Martens C.A."/>
            <person name="Bruno D.P."/>
            <person name="Barbian K.D."/>
            <person name="Ricklefs S.M."/>
            <person name="Hernandez M.M."/>
            <person name="Narla N.P."/>
            <person name="Patel R.B."/>
            <person name="Porcella S.F."/>
            <person name="Nash T.E."/>
        </authorList>
    </citation>
    <scope>NUCLEOTIDE SEQUENCE [LARGE SCALE GENOMIC DNA]</scope>
    <source>
        <strain evidence="2 3">DH</strain>
    </source>
</reference>
<dbReference type="PANTHER" id="PTHR46069">
    <property type="entry name" value="TUBULIN TYROSINE LIGASE"/>
    <property type="match status" value="1"/>
</dbReference>
<evidence type="ECO:0000313" key="3">
    <source>
        <dbReference type="Proteomes" id="UP000018320"/>
    </source>
</evidence>
<dbReference type="VEuPathDB" id="GiardiaDB:QR46_2590"/>
<dbReference type="VEuPathDB" id="GiardiaDB:GL50581_2898"/>
<organism evidence="2 3">
    <name type="scientific">Giardia intestinalis</name>
    <name type="common">Giardia lamblia</name>
    <dbReference type="NCBI Taxonomy" id="5741"/>
    <lineage>
        <taxon>Eukaryota</taxon>
        <taxon>Metamonada</taxon>
        <taxon>Diplomonadida</taxon>
        <taxon>Hexamitidae</taxon>
        <taxon>Giardiinae</taxon>
        <taxon>Giardia</taxon>
    </lineage>
</organism>
<gene>
    <name evidence="2" type="ORF">DHA2_153787</name>
</gene>
<feature type="compositionally biased region" description="Polar residues" evidence="1">
    <location>
        <begin position="668"/>
        <end position="694"/>
    </location>
</feature>
<dbReference type="SUPFAM" id="SSF56059">
    <property type="entry name" value="Glutathione synthetase ATP-binding domain-like"/>
    <property type="match status" value="1"/>
</dbReference>
<name>V6TCB8_GIAIN</name>
<dbReference type="PANTHER" id="PTHR46069:SF1">
    <property type="entry name" value="CHROMOSOME UNDETERMINED SCAFFOLD_125, WHOLE GENOME SHOTGUN SEQUENCE"/>
    <property type="match status" value="1"/>
</dbReference>
<dbReference type="EMBL" id="AHGT01000058">
    <property type="protein sequence ID" value="ESU36072.1"/>
    <property type="molecule type" value="Genomic_DNA"/>
</dbReference>
<dbReference type="GO" id="GO:0016874">
    <property type="term" value="F:ligase activity"/>
    <property type="evidence" value="ECO:0007669"/>
    <property type="project" value="UniProtKB-KW"/>
</dbReference>
<feature type="region of interest" description="Disordered" evidence="1">
    <location>
        <begin position="596"/>
        <end position="694"/>
    </location>
</feature>
<protein>
    <submittedName>
        <fullName evidence="2">Tubulin--tyrosine ligase</fullName>
    </submittedName>
</protein>
<dbReference type="AlphaFoldDB" id="V6TCB8"/>
<dbReference type="Proteomes" id="UP000018320">
    <property type="component" value="Unassembled WGS sequence"/>
</dbReference>
<dbReference type="VEuPathDB" id="GiardiaDB:DHA2_153787"/>
<dbReference type="VEuPathDB" id="GiardiaDB:GL50803_008456"/>
<feature type="compositionally biased region" description="Low complexity" evidence="1">
    <location>
        <begin position="596"/>
        <end position="615"/>
    </location>
</feature>
<dbReference type="PROSITE" id="PS51221">
    <property type="entry name" value="TTL"/>
    <property type="match status" value="1"/>
</dbReference>
<comment type="caution">
    <text evidence="2">The sequence shown here is derived from an EMBL/GenBank/DDBJ whole genome shotgun (WGS) entry which is preliminary data.</text>
</comment>
<keyword evidence="2" id="KW-0436">Ligase</keyword>
<proteinExistence type="predicted"/>
<dbReference type="Gene3D" id="3.30.470.20">
    <property type="entry name" value="ATP-grasp fold, B domain"/>
    <property type="match status" value="1"/>
</dbReference>
<feature type="compositionally biased region" description="Basic and acidic residues" evidence="1">
    <location>
        <begin position="622"/>
        <end position="634"/>
    </location>
</feature>
<evidence type="ECO:0000313" key="2">
    <source>
        <dbReference type="EMBL" id="ESU36072.1"/>
    </source>
</evidence>
<evidence type="ECO:0000256" key="1">
    <source>
        <dbReference type="SAM" id="MobiDB-lite"/>
    </source>
</evidence>
<feature type="non-terminal residue" evidence="2">
    <location>
        <position position="1"/>
    </location>
</feature>
<dbReference type="Pfam" id="PF03133">
    <property type="entry name" value="TTL"/>
    <property type="match status" value="1"/>
</dbReference>
<dbReference type="InterPro" id="IPR004344">
    <property type="entry name" value="TTL/TTLL_fam"/>
</dbReference>